<evidence type="ECO:0000256" key="1">
    <source>
        <dbReference type="ARBA" id="ARBA00023002"/>
    </source>
</evidence>
<reference evidence="4 5" key="1">
    <citation type="submission" date="2015-11" db="EMBL/GenBank/DDBJ databases">
        <title>Expanding the genomic diversity of Burkholderia species for the development of highly accurate diagnostics.</title>
        <authorList>
            <person name="Sahl J."/>
            <person name="Keim P."/>
            <person name="Wagner D."/>
        </authorList>
    </citation>
    <scope>NUCLEOTIDE SEQUENCE [LARGE SCALE GENOMIC DNA]</scope>
    <source>
        <strain evidence="4 5">MSMB368WGS</strain>
    </source>
</reference>
<organism evidence="4 5">
    <name type="scientific">Burkholderia pseudomultivorans</name>
    <dbReference type="NCBI Taxonomy" id="1207504"/>
    <lineage>
        <taxon>Bacteria</taxon>
        <taxon>Pseudomonadati</taxon>
        <taxon>Pseudomonadota</taxon>
        <taxon>Betaproteobacteria</taxon>
        <taxon>Burkholderiales</taxon>
        <taxon>Burkholderiaceae</taxon>
        <taxon>Burkholderia</taxon>
        <taxon>Burkholderia cepacia complex</taxon>
    </lineage>
</organism>
<name>A0A132EGR3_9BURK</name>
<accession>A0A132EGR3</accession>
<dbReference type="Pfam" id="PF00296">
    <property type="entry name" value="Bac_luciferase"/>
    <property type="match status" value="1"/>
</dbReference>
<dbReference type="InterPro" id="IPR050766">
    <property type="entry name" value="Bact_Lucif_Oxidored"/>
</dbReference>
<keyword evidence="1" id="KW-0560">Oxidoreductase</keyword>
<evidence type="ECO:0000313" key="4">
    <source>
        <dbReference type="EMBL" id="KWF29929.1"/>
    </source>
</evidence>
<dbReference type="GO" id="GO:0016705">
    <property type="term" value="F:oxidoreductase activity, acting on paired donors, with incorporation or reduction of molecular oxygen"/>
    <property type="evidence" value="ECO:0007669"/>
    <property type="project" value="InterPro"/>
</dbReference>
<evidence type="ECO:0000256" key="2">
    <source>
        <dbReference type="ARBA" id="ARBA00023033"/>
    </source>
</evidence>
<gene>
    <name evidence="4" type="ORF">WT56_16270</name>
</gene>
<sequence length="422" mass="47867">MKINYFQQVPYRDLPADFETKHESVVTTPYGLTTPQGIRSAYRDALDEMMYAARAGFDGLAITEHGQSSYDMMPNPDLFEAVLAYMTEVEGIETAIYPIGRSLGKTLEPLRVAEEQAMLDCMSGGRLICGFPIGLAYDANVNNGVSPLQTRARFDENLELILKAWKEPKPFAWNGRFSQHPDVNIWPRPIQNVPHPPVWITAIGNPNTMKFIVDRNYGFNYFGWFGAKATGKRIFDRFREIEQEAGKAPNPYRIGFMQSIAVAETDAEAERLYARHAEYFFRKALGGIGMHRLALPGGIDIRGLEFIFRDPKDFGMYDRMKTATYRDLLESGAVVAGGIGTVREQLVEYAREFGIGNLHAMLQFGSMPKELAQYNIDMFTQYVMPDLKKLWSDKGHQHHWWPERLGGVPLDARQQQLAETQA</sequence>
<proteinExistence type="predicted"/>
<dbReference type="PANTHER" id="PTHR30137:SF8">
    <property type="entry name" value="BLR5498 PROTEIN"/>
    <property type="match status" value="1"/>
</dbReference>
<dbReference type="Proteomes" id="UP000062912">
    <property type="component" value="Unassembled WGS sequence"/>
</dbReference>
<dbReference type="OrthoDB" id="7055978at2"/>
<dbReference type="InterPro" id="IPR011251">
    <property type="entry name" value="Luciferase-like_dom"/>
</dbReference>
<dbReference type="SUPFAM" id="SSF51679">
    <property type="entry name" value="Bacterial luciferase-like"/>
    <property type="match status" value="1"/>
</dbReference>
<keyword evidence="2" id="KW-0503">Monooxygenase</keyword>
<evidence type="ECO:0000259" key="3">
    <source>
        <dbReference type="Pfam" id="PF00296"/>
    </source>
</evidence>
<dbReference type="Gene3D" id="3.20.20.30">
    <property type="entry name" value="Luciferase-like domain"/>
    <property type="match status" value="1"/>
</dbReference>
<dbReference type="EMBL" id="LPJR01000029">
    <property type="protein sequence ID" value="KWF29929.1"/>
    <property type="molecule type" value="Genomic_DNA"/>
</dbReference>
<evidence type="ECO:0000313" key="5">
    <source>
        <dbReference type="Proteomes" id="UP000062912"/>
    </source>
</evidence>
<dbReference type="GO" id="GO:0005829">
    <property type="term" value="C:cytosol"/>
    <property type="evidence" value="ECO:0007669"/>
    <property type="project" value="TreeGrafter"/>
</dbReference>
<dbReference type="InterPro" id="IPR036661">
    <property type="entry name" value="Luciferase-like_sf"/>
</dbReference>
<dbReference type="GO" id="GO:0004497">
    <property type="term" value="F:monooxygenase activity"/>
    <property type="evidence" value="ECO:0007669"/>
    <property type="project" value="UniProtKB-KW"/>
</dbReference>
<dbReference type="AlphaFoldDB" id="A0A132EGR3"/>
<dbReference type="RefSeq" id="WP_060241918.1">
    <property type="nucleotide sequence ID" value="NZ_LPJR01000029.1"/>
</dbReference>
<comment type="caution">
    <text evidence="4">The sequence shown here is derived from an EMBL/GenBank/DDBJ whole genome shotgun (WGS) entry which is preliminary data.</text>
</comment>
<dbReference type="PANTHER" id="PTHR30137">
    <property type="entry name" value="LUCIFERASE-LIKE MONOOXYGENASE"/>
    <property type="match status" value="1"/>
</dbReference>
<protein>
    <submittedName>
        <fullName evidence="4">Flavin-dependent oxidoreductase</fullName>
    </submittedName>
</protein>
<feature type="domain" description="Luciferase-like" evidence="3">
    <location>
        <begin position="36"/>
        <end position="351"/>
    </location>
</feature>